<feature type="region of interest" description="Disordered" evidence="1">
    <location>
        <begin position="1"/>
        <end position="28"/>
    </location>
</feature>
<dbReference type="Proteomes" id="UP001500831">
    <property type="component" value="Unassembled WGS sequence"/>
</dbReference>
<sequence>MSPAPGRCDTPASRRGDGSTSPVPATAEEQAGALAEYIGRAFPGWTIWQAHRIWYATGPCPQPGCGCSRTLHAPSPSDLCRRLDDTGRRARQEVPR</sequence>
<gene>
    <name evidence="2" type="ORF">GCM10010517_08280</name>
</gene>
<protein>
    <submittedName>
        <fullName evidence="2">Uncharacterized protein</fullName>
    </submittedName>
</protein>
<organism evidence="2 3">
    <name type="scientific">Streptosporangium fragile</name>
    <dbReference type="NCBI Taxonomy" id="46186"/>
    <lineage>
        <taxon>Bacteria</taxon>
        <taxon>Bacillati</taxon>
        <taxon>Actinomycetota</taxon>
        <taxon>Actinomycetes</taxon>
        <taxon>Streptosporangiales</taxon>
        <taxon>Streptosporangiaceae</taxon>
        <taxon>Streptosporangium</taxon>
    </lineage>
</organism>
<evidence type="ECO:0000313" key="3">
    <source>
        <dbReference type="Proteomes" id="UP001500831"/>
    </source>
</evidence>
<comment type="caution">
    <text evidence="2">The sequence shown here is derived from an EMBL/GenBank/DDBJ whole genome shotgun (WGS) entry which is preliminary data.</text>
</comment>
<dbReference type="EMBL" id="BAAAVI010000004">
    <property type="protein sequence ID" value="GAA2850764.1"/>
    <property type="molecule type" value="Genomic_DNA"/>
</dbReference>
<accession>A0ABP6I924</accession>
<keyword evidence="3" id="KW-1185">Reference proteome</keyword>
<evidence type="ECO:0000256" key="1">
    <source>
        <dbReference type="SAM" id="MobiDB-lite"/>
    </source>
</evidence>
<dbReference type="RefSeq" id="WP_344967980.1">
    <property type="nucleotide sequence ID" value="NZ_BAAAVI010000004.1"/>
</dbReference>
<evidence type="ECO:0000313" key="2">
    <source>
        <dbReference type="EMBL" id="GAA2850764.1"/>
    </source>
</evidence>
<proteinExistence type="predicted"/>
<name>A0ABP6I924_9ACTN</name>
<reference evidence="3" key="1">
    <citation type="journal article" date="2019" name="Int. J. Syst. Evol. Microbiol.">
        <title>The Global Catalogue of Microorganisms (GCM) 10K type strain sequencing project: providing services to taxonomists for standard genome sequencing and annotation.</title>
        <authorList>
            <consortium name="The Broad Institute Genomics Platform"/>
            <consortium name="The Broad Institute Genome Sequencing Center for Infectious Disease"/>
            <person name="Wu L."/>
            <person name="Ma J."/>
        </authorList>
    </citation>
    <scope>NUCLEOTIDE SEQUENCE [LARGE SCALE GENOMIC DNA]</scope>
    <source>
        <strain evidence="3">JCM 6242</strain>
    </source>
</reference>